<evidence type="ECO:0000313" key="3">
    <source>
        <dbReference type="Proteomes" id="UP000829291"/>
    </source>
</evidence>
<evidence type="ECO:0000256" key="1">
    <source>
        <dbReference type="SAM" id="MobiDB-lite"/>
    </source>
</evidence>
<dbReference type="Proteomes" id="UP000829291">
    <property type="component" value="Chromosome 3"/>
</dbReference>
<reference evidence="4" key="1">
    <citation type="submission" date="2025-08" db="UniProtKB">
        <authorList>
            <consortium name="RefSeq"/>
        </authorList>
    </citation>
    <scope>IDENTIFICATION</scope>
    <source>
        <tissue evidence="4">Thorax and Abdomen</tissue>
    </source>
</reference>
<evidence type="ECO:0000313" key="4">
    <source>
        <dbReference type="RefSeq" id="XP_046590133.1"/>
    </source>
</evidence>
<evidence type="ECO:0000256" key="2">
    <source>
        <dbReference type="SAM" id="SignalP"/>
    </source>
</evidence>
<gene>
    <name evidence="4" type="primary">LOC107224706</name>
</gene>
<accession>A0ABM3FQ55</accession>
<feature type="chain" id="PRO_5045192639" evidence="2">
    <location>
        <begin position="27"/>
        <end position="1801"/>
    </location>
</feature>
<organism evidence="3 4">
    <name type="scientific">Neodiprion lecontei</name>
    <name type="common">Redheaded pine sawfly</name>
    <dbReference type="NCBI Taxonomy" id="441921"/>
    <lineage>
        <taxon>Eukaryota</taxon>
        <taxon>Metazoa</taxon>
        <taxon>Ecdysozoa</taxon>
        <taxon>Arthropoda</taxon>
        <taxon>Hexapoda</taxon>
        <taxon>Insecta</taxon>
        <taxon>Pterygota</taxon>
        <taxon>Neoptera</taxon>
        <taxon>Endopterygota</taxon>
        <taxon>Hymenoptera</taxon>
        <taxon>Tenthredinoidea</taxon>
        <taxon>Diprionidae</taxon>
        <taxon>Diprioninae</taxon>
        <taxon>Neodiprion</taxon>
    </lineage>
</organism>
<proteinExistence type="predicted"/>
<keyword evidence="2" id="KW-0732">Signal</keyword>
<protein>
    <submittedName>
        <fullName evidence="4">Flocculation protein FLO11 isoform X1</fullName>
    </submittedName>
</protein>
<feature type="region of interest" description="Disordered" evidence="1">
    <location>
        <begin position="798"/>
        <end position="1238"/>
    </location>
</feature>
<keyword evidence="3" id="KW-1185">Reference proteome</keyword>
<feature type="signal peptide" evidence="2">
    <location>
        <begin position="1"/>
        <end position="26"/>
    </location>
</feature>
<sequence length="1801" mass="187584">MRKIKGSTASFCVLLFTILWLDSTLAAPSYCAQWLAPYVNSNPSSLASTGSSVIEKLKLLNQAKFLLNQLSSSSPTYSYNVPSIGAASPSVDTSTNRAPDDQVAVLFQNLITQLGTINSNSVSVANHPSASLAISDVTINALTIQYNNVKGLVSSFMNRRSARVVNTALDALYKTITNIVTGQLRNAELPNLCSKAIVLNRELEATDAPSNVTDAVTDWITSLTLALTGQSQISLSAICSTLNDLETSVVTVVQNDNSEKLQYLLSNLVEAVVKAVVSGGGSGCDIIDVVRQNVAIVKQAIQEDANVRAGNIYNSIINFEEELYNVLIQTDPTAVVVSSQSLPFDTADLEILESEYLVDISQLAKSIFGDNTKLVKLAIQIFLNLAKSENSSAGDVPTSSDPSKTTLSTLQKVDDLLKSVNESSQTNPVGAVEMLIALLSNTPQDDVSIILGALDPAPSDTSNPVPLYDATVIVSNGENFIIKEQVLELKDSGGNVLKSVRSGTYKFTDPNTKISWSGSYGVQNMTVDSDDDGITVYERSGVCTTYLPQATSDLSTAPRIKRRAHYTVQETVVTGTSDDGSPTVNDIGTYTLTDPVTGAFVSGTFVVENSIFKLNADGSKEIIKSGVLAVQDSDSTSSSDVLSTLGSGDYSLISYHIFNESDYNGNLGTGVVEITDPETGKYESGTTVVQQMTSITNPDGSDDTTITAILYVDGDEDTVGENVVFKEHTTYVMNPLGQTSPVTTGKFNRTNPTTGVTISDTYVVQNIITINNLDGSTDITKFNKQSSNILATMSSGLSTITSGSSTTTNSSSTTSSGLPISTSEWSTTTSSSPTITSGSSTTTNSSATTTIDSPTTTGNSPTITSGSSTTTNSSSTTSSDPPISTSEWPTTTSTSPTITSGSSTTTNSSATTTIDSPTTTSSSPTITSGSSTTTNSSSTTSSDPPISTSEWPTTTSTSPTITSGSSTTTNSSATTTIDSPTTTSSSPTITSGSSTTTNSSSTTSSGLPISTSEWPTTTSSSPTITSGSSTTTNSSATTTIDSPTTASSSPTITSGSSTTTNSSSTTSSDPSISTSEWPTTTSTSPTITSGSSTTTNSSSTTSSDPSISTSEWPTTTSTSPTITSGSSTTTNSSATTTIDSPTTTSSSPTITSGSSTITNSSNTTTIDSPTTTSGSPTITSEWPTTTSSSPDITSGSYNTTNSSSTTSSGSPISTSEWHTTTSGSPTITSSSSTTTYSSSIDNRIGSAADNSTTFLATLIKTINLLVNILNPENPVTQSSSTNNSGRVASGNVPASSSVPIANSLTSANDSTVHGVDPTTIIIDGAAFILDQHMVPQLDSEGNVVNVTKTGRFSFTDPVTNVFWSGNVEVNDYSATSSSPGEIAVVESGTFTVNLPNDASCLTTNISDPANFEIHDNVTVDDSGASMVTEDGTYTLTNPKTGNSVTGNFVVETSVSKYNSDGSTDTIKSGIMYVTKFCTISLVEEPSPLSNGGYFLFDDHIFATPESNGLVGTGVYNIKDPNTNEYTAGTYLIQEASNTNNSDGSLNLKTAGLIYVNSSYTSTNSISTDSTLAIINGAQFVFDDHLIRVKSYSGELNTVGTGTLTQTDSASGIVRTGTYSIQSAKFKTNSDGSQDTIKSGTFRYTNNNNTISDLSLTLASLLSQLSSGLNSNSSSVKSQELISILKTVKTELSKISTASSISQTDRVLGSTYVRLPRSNVVSALNGQNIQSGDAVAIQTNNGDALLATIQDLCSPVTFHITNLADLAEGFANAKRIWTVHEDNFSKQDRTFIDALLVLSYAL</sequence>
<dbReference type="RefSeq" id="XP_046590133.1">
    <property type="nucleotide sequence ID" value="XM_046734177.1"/>
</dbReference>
<feature type="region of interest" description="Disordered" evidence="1">
    <location>
        <begin position="1274"/>
        <end position="1294"/>
    </location>
</feature>
<dbReference type="GeneID" id="107224706"/>
<name>A0ABM3FQ55_NEOLC</name>